<organism evidence="8 9">
    <name type="scientific">Oceanisphaera psychrotolerans</name>
    <dbReference type="NCBI Taxonomy" id="1414654"/>
    <lineage>
        <taxon>Bacteria</taxon>
        <taxon>Pseudomonadati</taxon>
        <taxon>Pseudomonadota</taxon>
        <taxon>Gammaproteobacteria</taxon>
        <taxon>Aeromonadales</taxon>
        <taxon>Aeromonadaceae</taxon>
        <taxon>Oceanisphaera</taxon>
    </lineage>
</organism>
<evidence type="ECO:0000256" key="6">
    <source>
        <dbReference type="RuleBase" id="RU364082"/>
    </source>
</evidence>
<dbReference type="UniPathway" id="UPA00281"/>
<comment type="pathway">
    <text evidence="1 6">Carbohydrate biosynthesis; dTDP-L-rhamnose biosynthesis.</text>
</comment>
<evidence type="ECO:0000313" key="8">
    <source>
        <dbReference type="EMBL" id="OIN08003.1"/>
    </source>
</evidence>
<comment type="catalytic activity">
    <reaction evidence="5 6">
        <text>dTDP-beta-L-rhamnose + NADP(+) = dTDP-4-dehydro-beta-L-rhamnose + NADPH + H(+)</text>
        <dbReference type="Rhea" id="RHEA:21796"/>
        <dbReference type="ChEBI" id="CHEBI:15378"/>
        <dbReference type="ChEBI" id="CHEBI:57510"/>
        <dbReference type="ChEBI" id="CHEBI:57783"/>
        <dbReference type="ChEBI" id="CHEBI:58349"/>
        <dbReference type="ChEBI" id="CHEBI:62830"/>
        <dbReference type="EC" id="1.1.1.133"/>
    </reaction>
</comment>
<comment type="caution">
    <text evidence="8">The sequence shown here is derived from an EMBL/GenBank/DDBJ whole genome shotgun (WGS) entry which is preliminary data.</text>
</comment>
<dbReference type="AlphaFoldDB" id="A0A1J4QFE5"/>
<evidence type="ECO:0000259" key="7">
    <source>
        <dbReference type="Pfam" id="PF04321"/>
    </source>
</evidence>
<comment type="function">
    <text evidence="6">Catalyzes the reduction of dTDP-6-deoxy-L-lyxo-4-hexulose to yield dTDP-L-rhamnose.</text>
</comment>
<dbReference type="Proteomes" id="UP000243073">
    <property type="component" value="Unassembled WGS sequence"/>
</dbReference>
<name>A0A1J4QFE5_9GAMM</name>
<dbReference type="UniPathway" id="UPA00124"/>
<dbReference type="SUPFAM" id="SSF51735">
    <property type="entry name" value="NAD(P)-binding Rossmann-fold domains"/>
    <property type="match status" value="1"/>
</dbReference>
<dbReference type="PANTHER" id="PTHR10491">
    <property type="entry name" value="DTDP-4-DEHYDRORHAMNOSE REDUCTASE"/>
    <property type="match status" value="1"/>
</dbReference>
<protein>
    <recommendedName>
        <fullName evidence="4 6">dTDP-4-dehydrorhamnose reductase</fullName>
        <ecNumber evidence="3 6">1.1.1.133</ecNumber>
    </recommendedName>
</protein>
<dbReference type="Pfam" id="PF04321">
    <property type="entry name" value="RmlD_sub_bind"/>
    <property type="match status" value="1"/>
</dbReference>
<dbReference type="Gene3D" id="3.90.25.10">
    <property type="entry name" value="UDP-galactose 4-epimerase, domain 1"/>
    <property type="match status" value="1"/>
</dbReference>
<evidence type="ECO:0000256" key="1">
    <source>
        <dbReference type="ARBA" id="ARBA00004781"/>
    </source>
</evidence>
<comment type="similarity">
    <text evidence="2 6">Belongs to the dTDP-4-dehydrorhamnose reductase family.</text>
</comment>
<evidence type="ECO:0000256" key="3">
    <source>
        <dbReference type="ARBA" id="ARBA00012929"/>
    </source>
</evidence>
<keyword evidence="6" id="KW-0560">Oxidoreductase</keyword>
<dbReference type="OrthoDB" id="9803892at2"/>
<comment type="cofactor">
    <cofactor evidence="6">
        <name>Mg(2+)</name>
        <dbReference type="ChEBI" id="CHEBI:18420"/>
    </cofactor>
    <text evidence="6">Binds 1 Mg(2+) ion per monomer.</text>
</comment>
<sequence>MSQTILVTGGTGQVGFELQRSLLLHGNILAPSRSALDLYDARAVASWLDTHRPQLIVNAAAYTAVDKAETEQTQASRLNAELPAQLAEYCRASQAGLVHYSSDYVYPGHGDTPWKEQDETGPLNHYGQTKLQGDMAVAQAGINYFIFRTSWVYAAHGNNFMKTMLRLGRERVQLQVVNDQIGSPTPARLIAQVTERALSKNIASGIYHLAPNGYTHWQQFAQAIFTDALKLGEKLAICPGQVTALATLDYPTPAQRPLNSRLNISKLEQALHARLPDWRQQLQLTLKEYVS</sequence>
<dbReference type="EMBL" id="MDKE01000030">
    <property type="protein sequence ID" value="OIN08003.1"/>
    <property type="molecule type" value="Genomic_DNA"/>
</dbReference>
<reference evidence="8 9" key="1">
    <citation type="submission" date="2016-07" db="EMBL/GenBank/DDBJ databases">
        <title>Draft Genome Sequence of Oceanisphaera psychrotolerans, isolated from coastal sediment samples.</title>
        <authorList>
            <person name="Zhuo S."/>
            <person name="Ruan Z."/>
        </authorList>
    </citation>
    <scope>NUCLEOTIDE SEQUENCE [LARGE SCALE GENOMIC DNA]</scope>
    <source>
        <strain evidence="8 9">LAM-WHM-ZC</strain>
    </source>
</reference>
<dbReference type="InterPro" id="IPR029903">
    <property type="entry name" value="RmlD-like-bd"/>
</dbReference>
<proteinExistence type="inferred from homology"/>
<dbReference type="Gene3D" id="3.40.50.720">
    <property type="entry name" value="NAD(P)-binding Rossmann-like Domain"/>
    <property type="match status" value="1"/>
</dbReference>
<evidence type="ECO:0000256" key="4">
    <source>
        <dbReference type="ARBA" id="ARBA00017099"/>
    </source>
</evidence>
<evidence type="ECO:0000256" key="2">
    <source>
        <dbReference type="ARBA" id="ARBA00010944"/>
    </source>
</evidence>
<dbReference type="CDD" id="cd05254">
    <property type="entry name" value="dTDP_HR_like_SDR_e"/>
    <property type="match status" value="1"/>
</dbReference>
<dbReference type="RefSeq" id="WP_071473149.1">
    <property type="nucleotide sequence ID" value="NZ_MDKE01000030.1"/>
</dbReference>
<dbReference type="InterPro" id="IPR005913">
    <property type="entry name" value="dTDP_dehydrorham_reduct"/>
</dbReference>
<dbReference type="GO" id="GO:0019305">
    <property type="term" value="P:dTDP-rhamnose biosynthetic process"/>
    <property type="evidence" value="ECO:0007669"/>
    <property type="project" value="UniProtKB-UniPathway"/>
</dbReference>
<evidence type="ECO:0000256" key="5">
    <source>
        <dbReference type="ARBA" id="ARBA00048200"/>
    </source>
</evidence>
<feature type="domain" description="RmlD-like substrate binding" evidence="7">
    <location>
        <begin position="4"/>
        <end position="289"/>
    </location>
</feature>
<keyword evidence="6" id="KW-0521">NADP</keyword>
<keyword evidence="9" id="KW-1185">Reference proteome</keyword>
<dbReference type="InterPro" id="IPR036291">
    <property type="entry name" value="NAD(P)-bd_dom_sf"/>
</dbReference>
<gene>
    <name evidence="8" type="ORF">BFR47_15935</name>
</gene>
<evidence type="ECO:0000313" key="9">
    <source>
        <dbReference type="Proteomes" id="UP000243073"/>
    </source>
</evidence>
<accession>A0A1J4QFE5</accession>
<dbReference type="STRING" id="1414654.BFR47_15935"/>
<dbReference type="EC" id="1.1.1.133" evidence="3 6"/>
<dbReference type="PANTHER" id="PTHR10491:SF4">
    <property type="entry name" value="METHIONINE ADENOSYLTRANSFERASE 2 SUBUNIT BETA"/>
    <property type="match status" value="1"/>
</dbReference>
<dbReference type="GO" id="GO:0009243">
    <property type="term" value="P:O antigen biosynthetic process"/>
    <property type="evidence" value="ECO:0007669"/>
    <property type="project" value="UniProtKB-UniPathway"/>
</dbReference>
<dbReference type="GO" id="GO:0005829">
    <property type="term" value="C:cytosol"/>
    <property type="evidence" value="ECO:0007669"/>
    <property type="project" value="TreeGrafter"/>
</dbReference>
<dbReference type="NCBIfam" id="TIGR01214">
    <property type="entry name" value="rmlD"/>
    <property type="match status" value="1"/>
</dbReference>
<dbReference type="GO" id="GO:0008831">
    <property type="term" value="F:dTDP-4-dehydrorhamnose reductase activity"/>
    <property type="evidence" value="ECO:0007669"/>
    <property type="project" value="UniProtKB-EC"/>
</dbReference>